<feature type="region of interest" description="Disordered" evidence="1">
    <location>
        <begin position="225"/>
        <end position="263"/>
    </location>
</feature>
<dbReference type="Proteomes" id="UP001161438">
    <property type="component" value="Chromosome 13"/>
</dbReference>
<dbReference type="RefSeq" id="XP_056078797.1">
    <property type="nucleotide sequence ID" value="XM_056224928.1"/>
</dbReference>
<dbReference type="AlphaFoldDB" id="A0AA35IRQ3"/>
<organism evidence="2 3">
    <name type="scientific">Saccharomyces mikatae IFO 1815</name>
    <dbReference type="NCBI Taxonomy" id="226126"/>
    <lineage>
        <taxon>Eukaryota</taxon>
        <taxon>Fungi</taxon>
        <taxon>Dikarya</taxon>
        <taxon>Ascomycota</taxon>
        <taxon>Saccharomycotina</taxon>
        <taxon>Saccharomycetes</taxon>
        <taxon>Saccharomycetales</taxon>
        <taxon>Saccharomycetaceae</taxon>
        <taxon>Saccharomyces</taxon>
    </lineage>
</organism>
<evidence type="ECO:0000256" key="1">
    <source>
        <dbReference type="SAM" id="MobiDB-lite"/>
    </source>
</evidence>
<feature type="compositionally biased region" description="Low complexity" evidence="1">
    <location>
        <begin position="239"/>
        <end position="260"/>
    </location>
</feature>
<keyword evidence="3" id="KW-1185">Reference proteome</keyword>
<name>A0AA35IRQ3_SACMI</name>
<evidence type="ECO:0000313" key="3">
    <source>
        <dbReference type="Proteomes" id="UP001161438"/>
    </source>
</evidence>
<feature type="compositionally biased region" description="Polar residues" evidence="1">
    <location>
        <begin position="225"/>
        <end position="236"/>
    </location>
</feature>
<feature type="region of interest" description="Disordered" evidence="1">
    <location>
        <begin position="1"/>
        <end position="53"/>
    </location>
</feature>
<dbReference type="Pfam" id="PF15700">
    <property type="entry name" value="DUF4667"/>
    <property type="match status" value="1"/>
</dbReference>
<dbReference type="InterPro" id="IPR031426">
    <property type="entry name" value="DUF4667"/>
</dbReference>
<protein>
    <recommendedName>
        <fullName evidence="4">YMR206W-like protein</fullName>
    </recommendedName>
</protein>
<feature type="compositionally biased region" description="Basic and acidic residues" evidence="1">
    <location>
        <begin position="38"/>
        <end position="53"/>
    </location>
</feature>
<dbReference type="EMBL" id="OX365769">
    <property type="protein sequence ID" value="CAI4035677.1"/>
    <property type="molecule type" value="Genomic_DNA"/>
</dbReference>
<reference evidence="2" key="1">
    <citation type="submission" date="2022-10" db="EMBL/GenBank/DDBJ databases">
        <authorList>
            <person name="Byrne P K."/>
        </authorList>
    </citation>
    <scope>NUCLEOTIDE SEQUENCE</scope>
    <source>
        <strain evidence="2">IFO1815</strain>
    </source>
</reference>
<proteinExistence type="predicted"/>
<accession>A0AA35IRQ3</accession>
<sequence length="313" mass="35243">MLSTSSNRPISAHLTIHYKPIQEEEENEMRSGTRGGKHHDDYLPERNRSPTPNKKHEFIRTVLNINDNDSGLSESCSPRKELPNGGAGNADLLGDFISKRQQRLSNSMNIYDLYQCVHNLSPNSNNHQFIARRFSESHIPSLHHRQQQQSTRAKNFVQSPKDIQRIASYAADSDQRVMYLPNYHQSAPSTALSVAEQRAAKPRKLPNNDSTEKYILQLELSSCGSQPISPKTQSEFRPSCSSSNCSSSSSSSVSSSVSVSDPNNITAYETHNVRPQFPNDQPLDISSPCTRHHHRRNSIAVKFDKALYKKTTR</sequence>
<gene>
    <name evidence="2" type="primary">SMKI13G3280</name>
    <name evidence="2" type="ORF">SMKI_13G3280</name>
</gene>
<evidence type="ECO:0008006" key="4">
    <source>
        <dbReference type="Google" id="ProtNLM"/>
    </source>
</evidence>
<dbReference type="GeneID" id="80920551"/>
<evidence type="ECO:0000313" key="2">
    <source>
        <dbReference type="EMBL" id="CAI4035677.1"/>
    </source>
</evidence>